<dbReference type="Proteomes" id="UP000076276">
    <property type="component" value="Unassembled WGS sequence"/>
</dbReference>
<dbReference type="EMBL" id="LUAW01000043">
    <property type="protein sequence ID" value="KYQ70834.1"/>
    <property type="molecule type" value="Genomic_DNA"/>
</dbReference>
<evidence type="ECO:0000313" key="8">
    <source>
        <dbReference type="Proteomes" id="UP000076276"/>
    </source>
</evidence>
<feature type="domain" description="Histidine kinase" evidence="6">
    <location>
        <begin position="185"/>
        <end position="405"/>
    </location>
</feature>
<dbReference type="InterPro" id="IPR036097">
    <property type="entry name" value="HisK_dim/P_sf"/>
</dbReference>
<proteinExistence type="predicted"/>
<keyword evidence="3" id="KW-0597">Phosphoprotein</keyword>
<dbReference type="InterPro" id="IPR036890">
    <property type="entry name" value="HATPase_C_sf"/>
</dbReference>
<sequence length="426" mass="47060">MAIKLLEIGAQTEQLAACRLALLMGVFTEDNRVAEFLKFSRSLLQTDNAILVFQDEPYIWFSNADGCKPFLANDDAGLAAYFDDACCIDASHANYSDFSQHIKNLGADHARLLAFNLKDDDVQIGQVLLFDEQPDLFNAKQKEVVQEFVFSLISIVKLRVENTELKELYEQQSALNFSKTKFFQIIAHDLRAPFHGLLGFSEVLAQERDTLDESSIQNISDYLFDTAQSTYNLLESLLNWAMAEGGRFVYHPINFELNQSIKIVCNVLNSLAVKKNIQLRSDVPAGLKVYADINMVTSVIQNLVSNALKFTNTDGSGKVTLHACVASNGVRLSIRDTGLGMTRQQMDQLFDPKITVSVKGTSGEKGTGLGLILCKRFVELNHGEISVESKEGAGTVFTVVFPAALSNHQALEVSSSQHGDKPSETV</sequence>
<name>A0A151XYU5_9GAMM</name>
<comment type="caution">
    <text evidence="7">The sequence shown here is derived from an EMBL/GenBank/DDBJ whole genome shotgun (WGS) entry which is preliminary data.</text>
</comment>
<evidence type="ECO:0000313" key="7">
    <source>
        <dbReference type="EMBL" id="KYQ70834.1"/>
    </source>
</evidence>
<accession>A0A151XYU5</accession>
<dbReference type="Gene3D" id="3.30.565.10">
    <property type="entry name" value="Histidine kinase-like ATPase, C-terminal domain"/>
    <property type="match status" value="1"/>
</dbReference>
<dbReference type="SUPFAM" id="SSF55874">
    <property type="entry name" value="ATPase domain of HSP90 chaperone/DNA topoisomerase II/histidine kinase"/>
    <property type="match status" value="1"/>
</dbReference>
<dbReference type="Pfam" id="PF00512">
    <property type="entry name" value="HisKA"/>
    <property type="match status" value="1"/>
</dbReference>
<dbReference type="InterPro" id="IPR005467">
    <property type="entry name" value="His_kinase_dom"/>
</dbReference>
<dbReference type="STRING" id="1806892.AZH43_17260"/>
<organism evidence="7 8">
    <name type="scientific">Acinetobacter pragensis</name>
    <dbReference type="NCBI Taxonomy" id="1806892"/>
    <lineage>
        <taxon>Bacteria</taxon>
        <taxon>Pseudomonadati</taxon>
        <taxon>Pseudomonadota</taxon>
        <taxon>Gammaproteobacteria</taxon>
        <taxon>Moraxellales</taxon>
        <taxon>Moraxellaceae</taxon>
        <taxon>Acinetobacter</taxon>
    </lineage>
</organism>
<keyword evidence="8" id="KW-1185">Reference proteome</keyword>
<dbReference type="InterPro" id="IPR004358">
    <property type="entry name" value="Sig_transdc_His_kin-like_C"/>
</dbReference>
<dbReference type="GO" id="GO:0009927">
    <property type="term" value="F:histidine phosphotransfer kinase activity"/>
    <property type="evidence" value="ECO:0007669"/>
    <property type="project" value="TreeGrafter"/>
</dbReference>
<dbReference type="OrthoDB" id="9770795at2"/>
<dbReference type="SMART" id="SM00387">
    <property type="entry name" value="HATPase_c"/>
    <property type="match status" value="1"/>
</dbReference>
<comment type="catalytic activity">
    <reaction evidence="1">
        <text>ATP + protein L-histidine = ADP + protein N-phospho-L-histidine.</text>
        <dbReference type="EC" id="2.7.13.3"/>
    </reaction>
</comment>
<dbReference type="CDD" id="cd00082">
    <property type="entry name" value="HisKA"/>
    <property type="match status" value="1"/>
</dbReference>
<evidence type="ECO:0000256" key="2">
    <source>
        <dbReference type="ARBA" id="ARBA00012438"/>
    </source>
</evidence>
<protein>
    <recommendedName>
        <fullName evidence="2">histidine kinase</fullName>
        <ecNumber evidence="2">2.7.13.3</ecNumber>
    </recommendedName>
</protein>
<evidence type="ECO:0000256" key="4">
    <source>
        <dbReference type="ARBA" id="ARBA00022679"/>
    </source>
</evidence>
<evidence type="ECO:0000256" key="3">
    <source>
        <dbReference type="ARBA" id="ARBA00022553"/>
    </source>
</evidence>
<dbReference type="SMART" id="SM00388">
    <property type="entry name" value="HisKA"/>
    <property type="match status" value="1"/>
</dbReference>
<keyword evidence="5 7" id="KW-0418">Kinase</keyword>
<keyword evidence="4" id="KW-0808">Transferase</keyword>
<dbReference type="InterPro" id="IPR003594">
    <property type="entry name" value="HATPase_dom"/>
</dbReference>
<dbReference type="EC" id="2.7.13.3" evidence="2"/>
<dbReference type="SUPFAM" id="SSF47384">
    <property type="entry name" value="Homodimeric domain of signal transducing histidine kinase"/>
    <property type="match status" value="1"/>
</dbReference>
<dbReference type="AlphaFoldDB" id="A0A151XYU5"/>
<dbReference type="PRINTS" id="PR00344">
    <property type="entry name" value="BCTRLSENSOR"/>
</dbReference>
<dbReference type="GO" id="GO:0000155">
    <property type="term" value="F:phosphorelay sensor kinase activity"/>
    <property type="evidence" value="ECO:0007669"/>
    <property type="project" value="InterPro"/>
</dbReference>
<dbReference type="Gene3D" id="1.10.287.130">
    <property type="match status" value="1"/>
</dbReference>
<dbReference type="Pfam" id="PF02518">
    <property type="entry name" value="HATPase_c"/>
    <property type="match status" value="1"/>
</dbReference>
<evidence type="ECO:0000256" key="5">
    <source>
        <dbReference type="ARBA" id="ARBA00022777"/>
    </source>
</evidence>
<gene>
    <name evidence="7" type="ORF">AZH43_17260</name>
</gene>
<dbReference type="PANTHER" id="PTHR43047">
    <property type="entry name" value="TWO-COMPONENT HISTIDINE PROTEIN KINASE"/>
    <property type="match status" value="1"/>
</dbReference>
<evidence type="ECO:0000256" key="1">
    <source>
        <dbReference type="ARBA" id="ARBA00000085"/>
    </source>
</evidence>
<evidence type="ECO:0000259" key="6">
    <source>
        <dbReference type="PROSITE" id="PS50109"/>
    </source>
</evidence>
<dbReference type="PROSITE" id="PS50109">
    <property type="entry name" value="HIS_KIN"/>
    <property type="match status" value="1"/>
</dbReference>
<dbReference type="GO" id="GO:0005886">
    <property type="term" value="C:plasma membrane"/>
    <property type="evidence" value="ECO:0007669"/>
    <property type="project" value="TreeGrafter"/>
</dbReference>
<dbReference type="RefSeq" id="WP_067671410.1">
    <property type="nucleotide sequence ID" value="NZ_CBCSIK010000012.1"/>
</dbReference>
<dbReference type="InterPro" id="IPR003661">
    <property type="entry name" value="HisK_dim/P_dom"/>
</dbReference>
<dbReference type="PANTHER" id="PTHR43047:SF72">
    <property type="entry name" value="OSMOSENSING HISTIDINE PROTEIN KINASE SLN1"/>
    <property type="match status" value="1"/>
</dbReference>
<reference evidence="7 8" key="1">
    <citation type="submission" date="2016-03" db="EMBL/GenBank/DDBJ databases">
        <title>Acinetobacter genomospecies 28 strain ANC 4149.</title>
        <authorList>
            <person name="Radolfova-Krizova L."/>
            <person name="Nemec A."/>
        </authorList>
    </citation>
    <scope>NUCLEOTIDE SEQUENCE [LARGE SCALE GENOMIC DNA]</scope>
    <source>
        <strain evidence="7 8">ANC 4149</strain>
    </source>
</reference>